<evidence type="ECO:0000313" key="2">
    <source>
        <dbReference type="EMBL" id="NQE35529.1"/>
    </source>
</evidence>
<dbReference type="RefSeq" id="WP_172189010.1">
    <property type="nucleotide sequence ID" value="NZ_CAWPPK010000272.1"/>
</dbReference>
<evidence type="ECO:0000313" key="3">
    <source>
        <dbReference type="Proteomes" id="UP000702425"/>
    </source>
</evidence>
<keyword evidence="1" id="KW-0732">Signal</keyword>
<evidence type="ECO:0008006" key="4">
    <source>
        <dbReference type="Google" id="ProtNLM"/>
    </source>
</evidence>
<organism evidence="2 3">
    <name type="scientific">Microcoleus asticus IPMA8</name>
    <dbReference type="NCBI Taxonomy" id="2563858"/>
    <lineage>
        <taxon>Bacteria</taxon>
        <taxon>Bacillati</taxon>
        <taxon>Cyanobacteriota</taxon>
        <taxon>Cyanophyceae</taxon>
        <taxon>Oscillatoriophycideae</taxon>
        <taxon>Oscillatoriales</taxon>
        <taxon>Microcoleaceae</taxon>
        <taxon>Microcoleus</taxon>
        <taxon>Microcoleus asticus</taxon>
    </lineage>
</organism>
<comment type="caution">
    <text evidence="2">The sequence shown here is derived from an EMBL/GenBank/DDBJ whole genome shotgun (WGS) entry which is preliminary data.</text>
</comment>
<dbReference type="Proteomes" id="UP000702425">
    <property type="component" value="Unassembled WGS sequence"/>
</dbReference>
<proteinExistence type="predicted"/>
<keyword evidence="3" id="KW-1185">Reference proteome</keyword>
<feature type="signal peptide" evidence="1">
    <location>
        <begin position="1"/>
        <end position="23"/>
    </location>
</feature>
<dbReference type="EMBL" id="SRRZ01000058">
    <property type="protein sequence ID" value="NQE35529.1"/>
    <property type="molecule type" value="Genomic_DNA"/>
</dbReference>
<sequence>MKKNLFISVIISSLFIVALPARAVETRCGWLLVPTPGNRYLIDKDGTWTIGAQGGYQAKGIENIPNSDDKEVVRTNGNYGYNCTCLNVKVNSNLRRILEIQGGEALPLSTCREDPNVPKSPS</sequence>
<accession>A0ABX2CYR2</accession>
<dbReference type="InterPro" id="IPR025145">
    <property type="entry name" value="DUF4087"/>
</dbReference>
<name>A0ABX2CYR2_9CYAN</name>
<protein>
    <recommendedName>
        <fullName evidence="4">DUF4087 domain-containing protein</fullName>
    </recommendedName>
</protein>
<reference evidence="2 3" key="1">
    <citation type="journal article" date="2020" name="Sci. Rep.">
        <title>A novel cyanobacterial geosmin producer, revising GeoA distribution and dispersion patterns in Bacteria.</title>
        <authorList>
            <person name="Churro C."/>
            <person name="Semedo-Aguiar A.P."/>
            <person name="Silva A.D."/>
            <person name="Pereira-Leal J.B."/>
            <person name="Leite R.B."/>
        </authorList>
    </citation>
    <scope>NUCLEOTIDE SEQUENCE [LARGE SCALE GENOMIC DNA]</scope>
    <source>
        <strain evidence="2 3">IPMA8</strain>
    </source>
</reference>
<dbReference type="Pfam" id="PF13316">
    <property type="entry name" value="DUF4087"/>
    <property type="match status" value="1"/>
</dbReference>
<evidence type="ECO:0000256" key="1">
    <source>
        <dbReference type="SAM" id="SignalP"/>
    </source>
</evidence>
<feature type="chain" id="PRO_5045932638" description="DUF4087 domain-containing protein" evidence="1">
    <location>
        <begin position="24"/>
        <end position="122"/>
    </location>
</feature>
<gene>
    <name evidence="2" type="ORF">E5S67_03264</name>
</gene>